<organism evidence="2">
    <name type="scientific">freshwater metagenome</name>
    <dbReference type="NCBI Taxonomy" id="449393"/>
    <lineage>
        <taxon>unclassified sequences</taxon>
        <taxon>metagenomes</taxon>
        <taxon>ecological metagenomes</taxon>
    </lineage>
</organism>
<dbReference type="EMBL" id="CAEZYQ010000046">
    <property type="protein sequence ID" value="CAB4770188.1"/>
    <property type="molecule type" value="Genomic_DNA"/>
</dbReference>
<protein>
    <submittedName>
        <fullName evidence="2">Unannotated protein</fullName>
    </submittedName>
</protein>
<reference evidence="2" key="1">
    <citation type="submission" date="2020-05" db="EMBL/GenBank/DDBJ databases">
        <authorList>
            <person name="Chiriac C."/>
            <person name="Salcher M."/>
            <person name="Ghai R."/>
            <person name="Kavagutti S V."/>
        </authorList>
    </citation>
    <scope>NUCLEOTIDE SEQUENCE</scope>
</reference>
<gene>
    <name evidence="2" type="ORF">UFOPK2761_03343</name>
</gene>
<dbReference type="AlphaFoldDB" id="A0A6J6VH87"/>
<name>A0A6J6VH87_9ZZZZ</name>
<sequence>MDYGPYTTLRDHRRSRDEEALVSSTAGGGSTQTGPANDVGGRLGLSAGMVVQELGWDSDTDDELRIAVEDVIDGDLVDGDYGNVVDAVLLWWRDEDGDLVDGLVDALTDLVGGGSIWLLTPKVGRPNSVDASEIAEAAPIAGLSQTTTASVSKEWAATRLVAPKTPA</sequence>
<evidence type="ECO:0000313" key="2">
    <source>
        <dbReference type="EMBL" id="CAB4770188.1"/>
    </source>
</evidence>
<accession>A0A6J6VH87</accession>
<evidence type="ECO:0000256" key="1">
    <source>
        <dbReference type="SAM" id="MobiDB-lite"/>
    </source>
</evidence>
<feature type="region of interest" description="Disordered" evidence="1">
    <location>
        <begin position="14"/>
        <end position="39"/>
    </location>
</feature>
<proteinExistence type="predicted"/>
<dbReference type="Pfam" id="PF11253">
    <property type="entry name" value="DUF3052"/>
    <property type="match status" value="1"/>
</dbReference>
<dbReference type="InterPro" id="IPR021412">
    <property type="entry name" value="DUF3052"/>
</dbReference>